<proteinExistence type="predicted"/>
<organism evidence="1">
    <name type="scientific">candidate division WOR-3 bacterium</name>
    <dbReference type="NCBI Taxonomy" id="2052148"/>
    <lineage>
        <taxon>Bacteria</taxon>
        <taxon>Bacteria division WOR-3</taxon>
    </lineage>
</organism>
<reference evidence="1" key="1">
    <citation type="journal article" date="2020" name="mSystems">
        <title>Genome- and Community-Level Interaction Insights into Carbon Utilization and Element Cycling Functions of Hydrothermarchaeota in Hydrothermal Sediment.</title>
        <authorList>
            <person name="Zhou Z."/>
            <person name="Liu Y."/>
            <person name="Xu W."/>
            <person name="Pan J."/>
            <person name="Luo Z.H."/>
            <person name="Li M."/>
        </authorList>
    </citation>
    <scope>NUCLEOTIDE SEQUENCE [LARGE SCALE GENOMIC DNA]</scope>
    <source>
        <strain evidence="1">SpSt-876</strain>
    </source>
</reference>
<dbReference type="Gene3D" id="1.10.10.1400">
    <property type="entry name" value="Terminase, small subunit, N-terminal DNA-binding domain, HTH motif"/>
    <property type="match status" value="1"/>
</dbReference>
<sequence>MKMIENNLTSRQKRFVQTLLESRSAREAAHKLGIGEKTAYRWLRLPQVQDALLEAENMILSESMHRLLGFHGAAIDELQELLNNPKLLPIEKLRVIQAIIDNSLRLRNVITIENRLSALQALVERVKEEHSGQDNFLLD</sequence>
<dbReference type="InterPro" id="IPR038713">
    <property type="entry name" value="Terminase_Gp1_N_sf"/>
</dbReference>
<accession>A0A7C6EBR8</accession>
<evidence type="ECO:0000313" key="1">
    <source>
        <dbReference type="EMBL" id="HHS52957.1"/>
    </source>
</evidence>
<gene>
    <name evidence="1" type="ORF">ENW73_08920</name>
</gene>
<evidence type="ECO:0008006" key="2">
    <source>
        <dbReference type="Google" id="ProtNLM"/>
    </source>
</evidence>
<dbReference type="AlphaFoldDB" id="A0A7C6EBR8"/>
<dbReference type="EMBL" id="DTLI01000213">
    <property type="protein sequence ID" value="HHS52957.1"/>
    <property type="molecule type" value="Genomic_DNA"/>
</dbReference>
<comment type="caution">
    <text evidence="1">The sequence shown here is derived from an EMBL/GenBank/DDBJ whole genome shotgun (WGS) entry which is preliminary data.</text>
</comment>
<protein>
    <recommendedName>
        <fullName evidence="2">Homeodomain phBC6A51-type domain-containing protein</fullName>
    </recommendedName>
</protein>
<name>A0A7C6EBR8_UNCW3</name>